<name>A0A3E2BP78_9BACT</name>
<gene>
    <name evidence="1" type="ORF">OP8BY_1614</name>
</gene>
<dbReference type="PANTHER" id="PTHR39624">
    <property type="entry name" value="PROTEIN INVOLVED IN RIMO-MEDIATED BETA-METHYLTHIOLATION OF RIBOSOMAL PROTEIN S12 YCAO"/>
    <property type="match status" value="1"/>
</dbReference>
<dbReference type="Proteomes" id="UP000257323">
    <property type="component" value="Unassembled WGS sequence"/>
</dbReference>
<comment type="caution">
    <text evidence="1">The sequence shown here is derived from an EMBL/GenBank/DDBJ whole genome shotgun (WGS) entry which is preliminary data.</text>
</comment>
<accession>A0A3E2BP78</accession>
<evidence type="ECO:0000313" key="2">
    <source>
        <dbReference type="Proteomes" id="UP000257323"/>
    </source>
</evidence>
<dbReference type="Gene3D" id="3.30.300.20">
    <property type="match status" value="1"/>
</dbReference>
<dbReference type="PANTHER" id="PTHR39624:SF2">
    <property type="entry name" value="OSMC-LIKE PROTEIN"/>
    <property type="match status" value="1"/>
</dbReference>
<dbReference type="Pfam" id="PF02566">
    <property type="entry name" value="OsmC"/>
    <property type="match status" value="1"/>
</dbReference>
<protein>
    <recommendedName>
        <fullName evidence="3">Osmotically inducible protein OsmC</fullName>
    </recommendedName>
</protein>
<reference evidence="1 2" key="1">
    <citation type="submission" date="2018-08" db="EMBL/GenBank/DDBJ databases">
        <title>Genome analysis of the thermophilic bacterium of the candidate phylum Aminicenantes from deep subsurface aquifer revealed its physiology and ecological role.</title>
        <authorList>
            <person name="Kadnikov V.V."/>
            <person name="Mardanov A.V."/>
            <person name="Beletsky A.V."/>
            <person name="Karnachuk O.V."/>
            <person name="Ravin N.V."/>
        </authorList>
    </citation>
    <scope>NUCLEOTIDE SEQUENCE [LARGE SCALE GENOMIC DNA]</scope>
    <source>
        <strain evidence="1">BY38</strain>
    </source>
</reference>
<proteinExistence type="predicted"/>
<organism evidence="1 2">
    <name type="scientific">Candidatus Saccharicenans subterraneus</name>
    <dbReference type="NCBI Taxonomy" id="2508984"/>
    <lineage>
        <taxon>Bacteria</taxon>
        <taxon>Candidatus Aminicenantota</taxon>
        <taxon>Candidatus Aminicenantia</taxon>
        <taxon>Candidatus Aminicenantales</taxon>
        <taxon>Candidatus Saccharicenantaceae</taxon>
        <taxon>Candidatus Saccharicenans</taxon>
    </lineage>
</organism>
<evidence type="ECO:0008006" key="3">
    <source>
        <dbReference type="Google" id="ProtNLM"/>
    </source>
</evidence>
<dbReference type="EMBL" id="QUAH01000003">
    <property type="protein sequence ID" value="RFT16436.1"/>
    <property type="molecule type" value="Genomic_DNA"/>
</dbReference>
<dbReference type="InterPro" id="IPR003718">
    <property type="entry name" value="OsmC/Ohr_fam"/>
</dbReference>
<dbReference type="SUPFAM" id="SSF82784">
    <property type="entry name" value="OsmC-like"/>
    <property type="match status" value="1"/>
</dbReference>
<sequence length="134" mass="14663">MNDREIRVTFEGNLKVKAEYRGMSILTDQPAYAGGDGSAPAPFDLFLASLATCAGYYVLAFCKQRGLATEGIYLTMSMEKGPASKMIEKIRIEIHLPSGFPEKYKEAVVRAADQCAVKAHILKAPAFEVLTVQD</sequence>
<evidence type="ECO:0000313" key="1">
    <source>
        <dbReference type="EMBL" id="RFT16436.1"/>
    </source>
</evidence>
<dbReference type="InterPro" id="IPR015946">
    <property type="entry name" value="KH_dom-like_a/b"/>
</dbReference>
<dbReference type="InterPro" id="IPR036102">
    <property type="entry name" value="OsmC/Ohrsf"/>
</dbReference>
<dbReference type="AlphaFoldDB" id="A0A3E2BP78"/>